<dbReference type="InterPro" id="IPR005018">
    <property type="entry name" value="DOMON_domain"/>
</dbReference>
<feature type="domain" description="DM13" evidence="4">
    <location>
        <begin position="1"/>
        <end position="88"/>
    </location>
</feature>
<dbReference type="PANTHER" id="PTHR24036:SF5">
    <property type="entry name" value="THROMBOMODULIN"/>
    <property type="match status" value="1"/>
</dbReference>
<evidence type="ECO:0000313" key="6">
    <source>
        <dbReference type="Proteomes" id="UP001152320"/>
    </source>
</evidence>
<dbReference type="SMART" id="SM00664">
    <property type="entry name" value="DoH"/>
    <property type="match status" value="1"/>
</dbReference>
<gene>
    <name evidence="5" type="ORF">HOLleu_33779</name>
</gene>
<organism evidence="5 6">
    <name type="scientific">Holothuria leucospilota</name>
    <name type="common">Black long sea cucumber</name>
    <name type="synonym">Mertensiothuria leucospilota</name>
    <dbReference type="NCBI Taxonomy" id="206669"/>
    <lineage>
        <taxon>Eukaryota</taxon>
        <taxon>Metazoa</taxon>
        <taxon>Echinodermata</taxon>
        <taxon>Eleutherozoa</taxon>
        <taxon>Echinozoa</taxon>
        <taxon>Holothuroidea</taxon>
        <taxon>Aspidochirotacea</taxon>
        <taxon>Aspidochirotida</taxon>
        <taxon>Holothuriidae</taxon>
        <taxon>Holothuria</taxon>
    </lineage>
</organism>
<dbReference type="PROSITE" id="PS50836">
    <property type="entry name" value="DOMON"/>
    <property type="match status" value="1"/>
</dbReference>
<dbReference type="EMBL" id="JAIZAY010000017">
    <property type="protein sequence ID" value="KAJ8026045.1"/>
    <property type="molecule type" value="Genomic_DNA"/>
</dbReference>
<dbReference type="InterPro" id="IPR019545">
    <property type="entry name" value="DM13_domain"/>
</dbReference>
<protein>
    <submittedName>
        <fullName evidence="5">Protein Skeletor, isoforms D/E</fullName>
    </submittedName>
</protein>
<dbReference type="InterPro" id="IPR052126">
    <property type="entry name" value="Spindle_Org/Thrombomodulin"/>
</dbReference>
<accession>A0A9Q1BGW3</accession>
<dbReference type="InterPro" id="IPR045266">
    <property type="entry name" value="DOH_DOMON"/>
</dbReference>
<sequence>MRLCIDLFPFKLVFLFPVSDAHFWTGNGLPDPNDRRIPHPPDSTAILPRYNGQDVTVTFPDDLTVNDVDFIGLWCVRARQNFGHLPIVSRDVENIPPYVPVTSGPTTAPTPETIENCQVLLEDSFHISWLVDEGNNKITLTFRGLVEEGEYMAFGRSGQDSFTSMIGSDVTVVWMDPNTRKAQAQDYYLNDYSQCTPDDGRGACPDVLQANGVDDVTLKNAEVRNGVTIITVERPLITGDPRDRDIPPTGDFAVSWGIGFINPTGHVAKHHTRATGTVTVNFGSPSNCPVLTGPTVDPESVNPWTIEPLYPSEDKPMVAVIGPAGGQRGYQGIAGQVGWGLAWYINGNLIPEIHVERGKTYTFYIYGGNDASFLGTYHPFYISDSKDGGYDQKTERDQRLEAIYAFPEEGPLCEYNGAEDPEDYDNFDDYFRTLTLTCVDEDKPGVLRWTVAEDTPDLVYYQCYQHRFFGWKIHVSEATRIASYSSLCLAIVSVLSTSILWL</sequence>
<comment type="caution">
    <text evidence="5">The sequence shown here is derived from an EMBL/GenBank/DDBJ whole genome shotgun (WGS) entry which is preliminary data.</text>
</comment>
<evidence type="ECO:0000259" key="3">
    <source>
        <dbReference type="PROSITE" id="PS50836"/>
    </source>
</evidence>
<dbReference type="Pfam" id="PF03351">
    <property type="entry name" value="DOMON"/>
    <property type="match status" value="1"/>
</dbReference>
<feature type="domain" description="DOMON" evidence="3">
    <location>
        <begin position="123"/>
        <end position="259"/>
    </location>
</feature>
<name>A0A9Q1BGW3_HOLLE</name>
<dbReference type="PANTHER" id="PTHR24036">
    <property type="entry name" value="SKELETOR-RELATED"/>
    <property type="match status" value="1"/>
</dbReference>
<dbReference type="SMART" id="SM00686">
    <property type="entry name" value="DM13"/>
    <property type="match status" value="1"/>
</dbReference>
<dbReference type="Proteomes" id="UP001152320">
    <property type="component" value="Chromosome 17"/>
</dbReference>
<keyword evidence="6" id="KW-1185">Reference proteome</keyword>
<evidence type="ECO:0000256" key="1">
    <source>
        <dbReference type="ARBA" id="ARBA00022737"/>
    </source>
</evidence>
<keyword evidence="2" id="KW-0732">Signal</keyword>
<keyword evidence="1" id="KW-0677">Repeat</keyword>
<evidence type="ECO:0000313" key="5">
    <source>
        <dbReference type="EMBL" id="KAJ8026045.1"/>
    </source>
</evidence>
<evidence type="ECO:0000256" key="2">
    <source>
        <dbReference type="SAM" id="SignalP"/>
    </source>
</evidence>
<dbReference type="CDD" id="cd09631">
    <property type="entry name" value="DOMON_DOH"/>
    <property type="match status" value="1"/>
</dbReference>
<feature type="chain" id="PRO_5040428947" evidence="2">
    <location>
        <begin position="22"/>
        <end position="502"/>
    </location>
</feature>
<feature type="signal peptide" evidence="2">
    <location>
        <begin position="1"/>
        <end position="21"/>
    </location>
</feature>
<evidence type="ECO:0000259" key="4">
    <source>
        <dbReference type="PROSITE" id="PS51549"/>
    </source>
</evidence>
<dbReference type="OrthoDB" id="2448405at2759"/>
<proteinExistence type="predicted"/>
<reference evidence="5" key="1">
    <citation type="submission" date="2021-10" db="EMBL/GenBank/DDBJ databases">
        <title>Tropical sea cucumber genome reveals ecological adaptation and Cuvierian tubules defense mechanism.</title>
        <authorList>
            <person name="Chen T."/>
        </authorList>
    </citation>
    <scope>NUCLEOTIDE SEQUENCE</scope>
    <source>
        <strain evidence="5">Nanhai2018</strain>
        <tissue evidence="5">Muscle</tissue>
    </source>
</reference>
<dbReference type="Pfam" id="PF10517">
    <property type="entry name" value="DM13"/>
    <property type="match status" value="1"/>
</dbReference>
<dbReference type="PROSITE" id="PS51549">
    <property type="entry name" value="DM13"/>
    <property type="match status" value="1"/>
</dbReference>
<dbReference type="AlphaFoldDB" id="A0A9Q1BGW3"/>